<dbReference type="AlphaFoldDB" id="A0AAE0VPZ5"/>
<keyword evidence="2" id="KW-1185">Reference proteome</keyword>
<proteinExistence type="predicted"/>
<evidence type="ECO:0000313" key="1">
    <source>
        <dbReference type="EMBL" id="KAK3584927.1"/>
    </source>
</evidence>
<name>A0AAE0VPZ5_9BIVA</name>
<protein>
    <submittedName>
        <fullName evidence="1">Uncharacterized protein</fullName>
    </submittedName>
</protein>
<sequence length="83" mass="9228">MSELGLVPVSQAPFLLPTIQSIYSVEQTEYSFKVAMKDNQLRVLPISESPVLSPASQAYDIKVLVDMKDDSLPPSFKLLWSAK</sequence>
<evidence type="ECO:0000313" key="2">
    <source>
        <dbReference type="Proteomes" id="UP001195483"/>
    </source>
</evidence>
<reference evidence="1" key="3">
    <citation type="submission" date="2023-05" db="EMBL/GenBank/DDBJ databases">
        <authorList>
            <person name="Smith C.H."/>
        </authorList>
    </citation>
    <scope>NUCLEOTIDE SEQUENCE</scope>
    <source>
        <strain evidence="1">CHS0354</strain>
        <tissue evidence="1">Mantle</tissue>
    </source>
</reference>
<gene>
    <name evidence="1" type="ORF">CHS0354_021802</name>
</gene>
<reference evidence="1" key="1">
    <citation type="journal article" date="2021" name="Genome Biol. Evol.">
        <title>A High-Quality Reference Genome for a Parasitic Bivalve with Doubly Uniparental Inheritance (Bivalvia: Unionida).</title>
        <authorList>
            <person name="Smith C.H."/>
        </authorList>
    </citation>
    <scope>NUCLEOTIDE SEQUENCE</scope>
    <source>
        <strain evidence="1">CHS0354</strain>
    </source>
</reference>
<dbReference type="EMBL" id="JAEAOA010001326">
    <property type="protein sequence ID" value="KAK3584927.1"/>
    <property type="molecule type" value="Genomic_DNA"/>
</dbReference>
<comment type="caution">
    <text evidence="1">The sequence shown here is derived from an EMBL/GenBank/DDBJ whole genome shotgun (WGS) entry which is preliminary data.</text>
</comment>
<accession>A0AAE0VPZ5</accession>
<dbReference type="Proteomes" id="UP001195483">
    <property type="component" value="Unassembled WGS sequence"/>
</dbReference>
<feature type="non-terminal residue" evidence="1">
    <location>
        <position position="83"/>
    </location>
</feature>
<reference evidence="1" key="2">
    <citation type="journal article" date="2021" name="Genome Biol. Evol.">
        <title>Developing a high-quality reference genome for a parasitic bivalve with doubly uniparental inheritance (Bivalvia: Unionida).</title>
        <authorList>
            <person name="Smith C.H."/>
        </authorList>
    </citation>
    <scope>NUCLEOTIDE SEQUENCE</scope>
    <source>
        <strain evidence="1">CHS0354</strain>
        <tissue evidence="1">Mantle</tissue>
    </source>
</reference>
<organism evidence="1 2">
    <name type="scientific">Potamilus streckersoni</name>
    <dbReference type="NCBI Taxonomy" id="2493646"/>
    <lineage>
        <taxon>Eukaryota</taxon>
        <taxon>Metazoa</taxon>
        <taxon>Spiralia</taxon>
        <taxon>Lophotrochozoa</taxon>
        <taxon>Mollusca</taxon>
        <taxon>Bivalvia</taxon>
        <taxon>Autobranchia</taxon>
        <taxon>Heteroconchia</taxon>
        <taxon>Palaeoheterodonta</taxon>
        <taxon>Unionida</taxon>
        <taxon>Unionoidea</taxon>
        <taxon>Unionidae</taxon>
        <taxon>Ambleminae</taxon>
        <taxon>Lampsilini</taxon>
        <taxon>Potamilus</taxon>
    </lineage>
</organism>